<dbReference type="AlphaFoldDB" id="A0A101NUE0"/>
<dbReference type="PANTHER" id="PTHR43248">
    <property type="entry name" value="2-SUCCINYL-6-HYDROXY-2,4-CYCLOHEXADIENE-1-CARBOXYLATE SYNTHASE"/>
    <property type="match status" value="1"/>
</dbReference>
<evidence type="ECO:0000259" key="5">
    <source>
        <dbReference type="Pfam" id="PF08386"/>
    </source>
</evidence>
<dbReference type="InterPro" id="IPR013595">
    <property type="entry name" value="Pept_S33_TAP-like_C"/>
</dbReference>
<feature type="domain" description="Peptidase S33 tripeptidyl aminopeptidase-like C-terminal" evidence="5">
    <location>
        <begin position="336"/>
        <end position="425"/>
    </location>
</feature>
<protein>
    <recommendedName>
        <fullName evidence="8">Peptidase S33 tripeptidyl aminopeptidase-like C-terminal domain-containing protein</fullName>
    </recommendedName>
</protein>
<evidence type="ECO:0000313" key="7">
    <source>
        <dbReference type="Proteomes" id="UP000053127"/>
    </source>
</evidence>
<feature type="domain" description="AB hydrolase-1" evidence="4">
    <location>
        <begin position="31"/>
        <end position="180"/>
    </location>
</feature>
<gene>
    <name evidence="6" type="ORF">AQI95_38745</name>
</gene>
<comment type="similarity">
    <text evidence="1">Belongs to the peptidase S33 family.</text>
</comment>
<dbReference type="PANTHER" id="PTHR43248:SF29">
    <property type="entry name" value="TRIPEPTIDYL AMINOPEPTIDASE"/>
    <property type="match status" value="1"/>
</dbReference>
<dbReference type="GO" id="GO:0016787">
    <property type="term" value="F:hydrolase activity"/>
    <property type="evidence" value="ECO:0007669"/>
    <property type="project" value="UniProtKB-KW"/>
</dbReference>
<evidence type="ECO:0000313" key="6">
    <source>
        <dbReference type="EMBL" id="KUM99466.1"/>
    </source>
</evidence>
<dbReference type="Pfam" id="PF08386">
    <property type="entry name" value="Abhydrolase_4"/>
    <property type="match status" value="1"/>
</dbReference>
<proteinExistence type="inferred from homology"/>
<dbReference type="STRING" id="67386.AQI95_38745"/>
<accession>A0A101NUE0</accession>
<keyword evidence="2" id="KW-0732">Signal</keyword>
<dbReference type="EMBL" id="LMWN01000063">
    <property type="protein sequence ID" value="KUM99466.1"/>
    <property type="molecule type" value="Genomic_DNA"/>
</dbReference>
<evidence type="ECO:0000256" key="1">
    <source>
        <dbReference type="ARBA" id="ARBA00010088"/>
    </source>
</evidence>
<dbReference type="Gene3D" id="3.40.50.1820">
    <property type="entry name" value="alpha/beta hydrolase"/>
    <property type="match status" value="1"/>
</dbReference>
<evidence type="ECO:0000259" key="4">
    <source>
        <dbReference type="Pfam" id="PF00561"/>
    </source>
</evidence>
<comment type="caution">
    <text evidence="6">The sequence shown here is derived from an EMBL/GenBank/DDBJ whole genome shotgun (WGS) entry which is preliminary data.</text>
</comment>
<dbReference type="InterPro" id="IPR000073">
    <property type="entry name" value="AB_hydrolase_1"/>
</dbReference>
<evidence type="ECO:0000256" key="3">
    <source>
        <dbReference type="ARBA" id="ARBA00022801"/>
    </source>
</evidence>
<dbReference type="Proteomes" id="UP000053127">
    <property type="component" value="Unassembled WGS sequence"/>
</dbReference>
<sequence>MPVNPADPEGRKIGIVVSRLPAADRSKRIGALVWNPGGPGIAGSYVPAAQLPPELAQRFDLIGFDPRGSGRSGAVPGCGEDNAVSEALEGGQGAAAGTAARRYAEACTKKLGALAGYLGTRAMTEDLDAIRAALGEERLSLLMGSYGTLLGQQYLVAHPQHVRAVVLDGTMDPALSGVRAALDASGTAEDKAYTGGNAEEVARQQLQSVLSGFTLWCKNNASHCSVYKDPVGRALAAAGGDDKGRKKVLSAAAAAGYVPERWPELADALDAAGHGDRTALGKLADKGFPEQLKSEAGSTLDLGYNLGVYCTDFAWPGTPAAIADAFHKADKDSSFTAAEYLPCAFWPGRGAPLGAIKVPPATPRPLVINGTDDPRTGISGARTVSQRLGAQLVVFKGRTHVATQGGVECAQRAAARYLVTGSTQRIPGCP</sequence>
<keyword evidence="7" id="KW-1185">Reference proteome</keyword>
<name>A0A101NUE0_9ACTN</name>
<evidence type="ECO:0000256" key="2">
    <source>
        <dbReference type="ARBA" id="ARBA00022729"/>
    </source>
</evidence>
<reference evidence="6 7" key="1">
    <citation type="submission" date="2015-10" db="EMBL/GenBank/DDBJ databases">
        <title>Draft genome sequence of Streptomyces yokosukanensis DSM 40224, type strain for the species Streptomyces yokosukanensis.</title>
        <authorList>
            <person name="Ruckert C."/>
            <person name="Winkler A."/>
            <person name="Kalinowski J."/>
            <person name="Kampfer P."/>
            <person name="Glaeser S."/>
        </authorList>
    </citation>
    <scope>NUCLEOTIDE SEQUENCE [LARGE SCALE GENOMIC DNA]</scope>
    <source>
        <strain evidence="6 7">DSM 40224</strain>
    </source>
</reference>
<keyword evidence="3" id="KW-0378">Hydrolase</keyword>
<dbReference type="InterPro" id="IPR029058">
    <property type="entry name" value="AB_hydrolase_fold"/>
</dbReference>
<dbReference type="Pfam" id="PF00561">
    <property type="entry name" value="Abhydrolase_1"/>
    <property type="match status" value="1"/>
</dbReference>
<organism evidence="6 7">
    <name type="scientific">Streptomyces yokosukanensis</name>
    <dbReference type="NCBI Taxonomy" id="67386"/>
    <lineage>
        <taxon>Bacteria</taxon>
        <taxon>Bacillati</taxon>
        <taxon>Actinomycetota</taxon>
        <taxon>Actinomycetes</taxon>
        <taxon>Kitasatosporales</taxon>
        <taxon>Streptomycetaceae</taxon>
        <taxon>Streptomyces</taxon>
    </lineage>
</organism>
<dbReference type="InterPro" id="IPR051601">
    <property type="entry name" value="Serine_prot/Carboxylest_S33"/>
</dbReference>
<evidence type="ECO:0008006" key="8">
    <source>
        <dbReference type="Google" id="ProtNLM"/>
    </source>
</evidence>
<dbReference type="SUPFAM" id="SSF53474">
    <property type="entry name" value="alpha/beta-Hydrolases"/>
    <property type="match status" value="1"/>
</dbReference>